<evidence type="ECO:0008006" key="4">
    <source>
        <dbReference type="Google" id="ProtNLM"/>
    </source>
</evidence>
<reference evidence="2" key="1">
    <citation type="submission" date="2021-06" db="EMBL/GenBank/DDBJ databases">
        <authorList>
            <person name="Arsene-Ploetze F."/>
        </authorList>
    </citation>
    <scope>NUCLEOTIDE SEQUENCE</scope>
    <source>
        <strain evidence="2">SBRY1</strain>
    </source>
</reference>
<gene>
    <name evidence="2" type="ORF">SBRY_60374</name>
</gene>
<protein>
    <recommendedName>
        <fullName evidence="4">PknH-like extracellular domain-containing protein</fullName>
    </recommendedName>
</protein>
<feature type="chain" id="PRO_5040950040" description="PknH-like extracellular domain-containing protein" evidence="1">
    <location>
        <begin position="29"/>
        <end position="302"/>
    </location>
</feature>
<evidence type="ECO:0000256" key="1">
    <source>
        <dbReference type="SAM" id="SignalP"/>
    </source>
</evidence>
<name>A0A9W4H6F7_9ACTN</name>
<evidence type="ECO:0000313" key="2">
    <source>
        <dbReference type="EMBL" id="CAG7654139.1"/>
    </source>
</evidence>
<organism evidence="2 3">
    <name type="scientific">Actinacidiphila bryophytorum</name>
    <dbReference type="NCBI Taxonomy" id="1436133"/>
    <lineage>
        <taxon>Bacteria</taxon>
        <taxon>Bacillati</taxon>
        <taxon>Actinomycetota</taxon>
        <taxon>Actinomycetes</taxon>
        <taxon>Kitasatosporales</taxon>
        <taxon>Streptomycetaceae</taxon>
        <taxon>Actinacidiphila</taxon>
    </lineage>
</organism>
<dbReference type="Proteomes" id="UP001153328">
    <property type="component" value="Unassembled WGS sequence"/>
</dbReference>
<feature type="signal peptide" evidence="1">
    <location>
        <begin position="1"/>
        <end position="28"/>
    </location>
</feature>
<dbReference type="EMBL" id="CAJVAX010000020">
    <property type="protein sequence ID" value="CAG7654139.1"/>
    <property type="molecule type" value="Genomic_DNA"/>
</dbReference>
<evidence type="ECO:0000313" key="3">
    <source>
        <dbReference type="Proteomes" id="UP001153328"/>
    </source>
</evidence>
<dbReference type="PROSITE" id="PS51257">
    <property type="entry name" value="PROKAR_LIPOPROTEIN"/>
    <property type="match status" value="1"/>
</dbReference>
<dbReference type="RefSeq" id="WP_205044689.1">
    <property type="nucleotide sequence ID" value="NZ_CAJVAX010000020.1"/>
</dbReference>
<keyword evidence="3" id="KW-1185">Reference proteome</keyword>
<accession>A0A9W4H6F7</accession>
<comment type="caution">
    <text evidence="2">The sequence shown here is derived from an EMBL/GenBank/DDBJ whole genome shotgun (WGS) entry which is preliminary data.</text>
</comment>
<keyword evidence="1" id="KW-0732">Signal</keyword>
<dbReference type="AlphaFoldDB" id="A0A9W4H6F7"/>
<sequence>MNRRHTLAVSLLAGTLAACGLAALSACSADTPAAGPAALPAAGPATAAGTPSGVPVIVDANDRPMPLDPYLLDPAQIAAIDKAQSVLVSRCMGRLGYDYPVTAESADPSGMGADAPTTRVDGYFGFQSMSHARKWGYHPEGGFPAADDSAGTHLPAQEGAALNGCAGQARQSLTGSSTGDPGDPDFVVRLKFDTLGKGTQDPRTLAVFAKWSACMKAKGHRYADPMKASGDPAWSRARLPTPQEVAVAVADQECRRDTNVVGVWYAVDYGYQQQAVQQNSARLAAAKAQMAAHLAAADRVLH</sequence>
<proteinExistence type="predicted"/>